<keyword evidence="1" id="KW-0472">Membrane</keyword>
<evidence type="ECO:0000313" key="2">
    <source>
        <dbReference type="EMBL" id="OXA52128.1"/>
    </source>
</evidence>
<dbReference type="OrthoDB" id="10463076at2759"/>
<evidence type="ECO:0000313" key="3">
    <source>
        <dbReference type="Proteomes" id="UP000198287"/>
    </source>
</evidence>
<proteinExistence type="predicted"/>
<keyword evidence="3" id="KW-1185">Reference proteome</keyword>
<organism evidence="2 3">
    <name type="scientific">Folsomia candida</name>
    <name type="common">Springtail</name>
    <dbReference type="NCBI Taxonomy" id="158441"/>
    <lineage>
        <taxon>Eukaryota</taxon>
        <taxon>Metazoa</taxon>
        <taxon>Ecdysozoa</taxon>
        <taxon>Arthropoda</taxon>
        <taxon>Hexapoda</taxon>
        <taxon>Collembola</taxon>
        <taxon>Entomobryomorpha</taxon>
        <taxon>Isotomoidea</taxon>
        <taxon>Isotomidae</taxon>
        <taxon>Proisotominae</taxon>
        <taxon>Folsomia</taxon>
    </lineage>
</organism>
<protein>
    <submittedName>
        <fullName evidence="2">Uncharacterized protein</fullName>
    </submittedName>
</protein>
<dbReference type="PANTHER" id="PTHR36694:SF11">
    <property type="entry name" value="LP21121P-RELATED"/>
    <property type="match status" value="1"/>
</dbReference>
<evidence type="ECO:0000256" key="1">
    <source>
        <dbReference type="SAM" id="Phobius"/>
    </source>
</evidence>
<keyword evidence="1" id="KW-1133">Transmembrane helix</keyword>
<feature type="transmembrane region" description="Helical" evidence="1">
    <location>
        <begin position="200"/>
        <end position="223"/>
    </location>
</feature>
<sequence>MYYKSLNTVCTSRTHFSLTWLVNNGCGVSSTATGFGRILEEITSRLFLIRKHFSIKFWTNKFLIKMLNPCCGRDLAHVAKTVAVFDVILSILELAAAMVLESTPVTILSTDVADPEKRDVNYVVSMTLLFGICLVIMRIVQLGCSILLLYGVVEKNYKKCEVWFIFSCVVITLAALQILYEIMVRDKLVGQGAETSPPFLLRIAVPGLELLLTWYLMWVILAFMHQLKRRSIETQTSSKDETEMMKI</sequence>
<gene>
    <name evidence="2" type="ORF">Fcan01_13800</name>
</gene>
<name>A0A226E4C3_FOLCA</name>
<feature type="transmembrane region" description="Helical" evidence="1">
    <location>
        <begin position="120"/>
        <end position="150"/>
    </location>
</feature>
<feature type="transmembrane region" description="Helical" evidence="1">
    <location>
        <begin position="82"/>
        <end position="100"/>
    </location>
</feature>
<dbReference type="EMBL" id="LNIX01000007">
    <property type="protein sequence ID" value="OXA52128.1"/>
    <property type="molecule type" value="Genomic_DNA"/>
</dbReference>
<dbReference type="PANTHER" id="PTHR36694">
    <property type="entry name" value="PASIFLORA 1, ISOFORM A-RELATED"/>
    <property type="match status" value="1"/>
</dbReference>
<accession>A0A226E4C3</accession>
<dbReference type="AlphaFoldDB" id="A0A226E4C3"/>
<keyword evidence="1" id="KW-0812">Transmembrane</keyword>
<reference evidence="2 3" key="1">
    <citation type="submission" date="2015-12" db="EMBL/GenBank/DDBJ databases">
        <title>The genome of Folsomia candida.</title>
        <authorList>
            <person name="Faddeeva A."/>
            <person name="Derks M.F."/>
            <person name="Anvar Y."/>
            <person name="Smit S."/>
            <person name="Van Straalen N."/>
            <person name="Roelofs D."/>
        </authorList>
    </citation>
    <scope>NUCLEOTIDE SEQUENCE [LARGE SCALE GENOMIC DNA]</scope>
    <source>
        <strain evidence="2 3">VU population</strain>
        <tissue evidence="2">Whole body</tissue>
    </source>
</reference>
<comment type="caution">
    <text evidence="2">The sequence shown here is derived from an EMBL/GenBank/DDBJ whole genome shotgun (WGS) entry which is preliminary data.</text>
</comment>
<dbReference type="Proteomes" id="UP000198287">
    <property type="component" value="Unassembled WGS sequence"/>
</dbReference>
<feature type="transmembrane region" description="Helical" evidence="1">
    <location>
        <begin position="162"/>
        <end position="180"/>
    </location>
</feature>
<dbReference type="OMA" id="WYLMWVI"/>